<keyword evidence="4" id="KW-1185">Reference proteome</keyword>
<dbReference type="EMBL" id="SMFL01000005">
    <property type="protein sequence ID" value="TDE14767.1"/>
    <property type="molecule type" value="Genomic_DNA"/>
</dbReference>
<dbReference type="AlphaFoldDB" id="A0A4R5DMM8"/>
<protein>
    <recommendedName>
        <fullName evidence="5">Lantibiotic dehydratase</fullName>
    </recommendedName>
</protein>
<dbReference type="Pfam" id="PF14028">
    <property type="entry name" value="Lant_dehydr_C"/>
    <property type="match status" value="1"/>
</dbReference>
<evidence type="ECO:0000313" key="4">
    <source>
        <dbReference type="Proteomes" id="UP000294850"/>
    </source>
</evidence>
<reference evidence="3 4" key="1">
    <citation type="submission" date="2019-03" db="EMBL/GenBank/DDBJ databases">
        <title>Dyadobacter AR-3-6 sp. nov., isolated from arctic soil.</title>
        <authorList>
            <person name="Chaudhary D.K."/>
        </authorList>
    </citation>
    <scope>NUCLEOTIDE SEQUENCE [LARGE SCALE GENOMIC DNA]</scope>
    <source>
        <strain evidence="3 4">AR-3-6</strain>
    </source>
</reference>
<evidence type="ECO:0000313" key="3">
    <source>
        <dbReference type="EMBL" id="TDE14767.1"/>
    </source>
</evidence>
<comment type="caution">
    <text evidence="3">The sequence shown here is derived from an EMBL/GenBank/DDBJ whole genome shotgun (WGS) entry which is preliminary data.</text>
</comment>
<dbReference type="InterPro" id="IPR023809">
    <property type="entry name" value="Thiopep_bacteriocin_synth_dom"/>
</dbReference>
<dbReference type="NCBIfam" id="TIGR03891">
    <property type="entry name" value="thiopep_ocin"/>
    <property type="match status" value="1"/>
</dbReference>
<evidence type="ECO:0000259" key="1">
    <source>
        <dbReference type="Pfam" id="PF04738"/>
    </source>
</evidence>
<gene>
    <name evidence="3" type="ORF">E0F88_16405</name>
</gene>
<dbReference type="Proteomes" id="UP000294850">
    <property type="component" value="Unassembled WGS sequence"/>
</dbReference>
<dbReference type="Pfam" id="PF04738">
    <property type="entry name" value="Lant_dehydr_N"/>
    <property type="match status" value="1"/>
</dbReference>
<dbReference type="OrthoDB" id="1273722at2"/>
<feature type="domain" description="Thiopeptide-type bacteriocin biosynthesis" evidence="2">
    <location>
        <begin position="756"/>
        <end position="1023"/>
    </location>
</feature>
<dbReference type="RefSeq" id="WP_131959351.1">
    <property type="nucleotide sequence ID" value="NZ_SMFL01000005.1"/>
</dbReference>
<evidence type="ECO:0000259" key="2">
    <source>
        <dbReference type="Pfam" id="PF14028"/>
    </source>
</evidence>
<proteinExistence type="predicted"/>
<dbReference type="InterPro" id="IPR006827">
    <property type="entry name" value="Lant_deHydtase_N"/>
</dbReference>
<sequence length="1035" mass="118776">MTPQNFFMLRRPLLSTDFFFSFQKAVGNDPLAFESYLRLIYSDPLLQHALHQASPVLYQQVLRLQNDELQNGKEDLLNTLYKYLIRMSTRCTPFGLFAGYSLGAITENTRIRFDGENSLHLHTKIDAEICWQLVNQILQSPGIISQLKFFPNTSHYQIMDSYRYIERQADGKTLGLSAIKSNRYLARLLEHAKDGRTVTELNEILRQYNVGKKMAKTFVDSLIESQFFVSSFEMNATGENYLQRIEKELKNMTGCEEHLEKIQKIQALIKNGSGAFTIQQSLKSHFETAGVMAPDKSFVQTDLAFRTSACEISRSIVNMLASEIKELAFLTSQTKNPELAEFASRLFTHFGNKPVPLLPVLDLASGIGYGTLQPAVSSSLTLLTGLTQPASQETSKQVDTPLSNFQQSILEKTNATGSMAYELTAKDIVLFENEKHIPLPESFYVFGGVINGTQSDFDKGKFSFDLKAIAGPSGLNLMSRFAQSDPDLKKQLENVVQLAEAQNPDMIFAEICHVPSPQVLKVVNRPSLLSYEIPYLSHSSLPRSSQIQTSELLVSSPDGRQIILSCKRLDKRIIPRLTSAHYYTNGLPFYRFLCELAQQSDSASMGWDWGDFSNESFLPRVTYKHLILQKASWRLDWDEFETVMAKSEDQLSAWAALAARKKLPKYFQIQQGDNELLIDGQSLFSLQILEDYLKKSSPLKLTEYLETEAMGFLSEKGNSLASEVIIPFLNPIEKPALKSLVKIQYTPAVFHLGSEWLYVKLYCSEQASDFLLSKIIEPFCESLERRGELEKWFFIRYYDPKPHLRIRFHMNESKISWNGLLTTFQKTVQPYLENGLISAFTVDQYKREIDRYKLLAYIKMEMMFYIDSYLTCKSLRLLTENHNPDLRWLLALRGCVSLLNSAGLTNIEKFSLIKRLHDDFSSEFNASVDDLVLLDQKYRTHKNAILSFLDTKKDLSNGIEPFTAHFDHLSDFLRCTFIEEMVTSSQDIIETIAHLMHLFLNRWFNQMHRKQEWIIYHFLKKYYDMVLNLEKTAKN</sequence>
<name>A0A4R5DMM8_9BACT</name>
<feature type="domain" description="Lantibiotic dehydratase N-terminal" evidence="1">
    <location>
        <begin position="43"/>
        <end position="688"/>
    </location>
</feature>
<organism evidence="3 4">
    <name type="scientific">Dyadobacter psychrotolerans</name>
    <dbReference type="NCBI Taxonomy" id="2541721"/>
    <lineage>
        <taxon>Bacteria</taxon>
        <taxon>Pseudomonadati</taxon>
        <taxon>Bacteroidota</taxon>
        <taxon>Cytophagia</taxon>
        <taxon>Cytophagales</taxon>
        <taxon>Spirosomataceae</taxon>
        <taxon>Dyadobacter</taxon>
    </lineage>
</organism>
<evidence type="ECO:0008006" key="5">
    <source>
        <dbReference type="Google" id="ProtNLM"/>
    </source>
</evidence>
<accession>A0A4R5DMM8</accession>